<dbReference type="Pfam" id="PF24357">
    <property type="entry name" value="TMD0_ABC"/>
    <property type="match status" value="1"/>
</dbReference>
<feature type="domain" description="ABC transporter" evidence="10">
    <location>
        <begin position="1227"/>
        <end position="1491"/>
    </location>
</feature>
<dbReference type="CDD" id="cd18580">
    <property type="entry name" value="ABC_6TM_ABCC_D2"/>
    <property type="match status" value="1"/>
</dbReference>
<protein>
    <submittedName>
        <fullName evidence="12">P-loop containing nucleoside triphosphate hydrolase protein</fullName>
    </submittedName>
</protein>
<dbReference type="Pfam" id="PF00664">
    <property type="entry name" value="ABC_membrane"/>
    <property type="match status" value="2"/>
</dbReference>
<feature type="domain" description="ABC transmembrane type-1" evidence="11">
    <location>
        <begin position="1008"/>
        <end position="1190"/>
    </location>
</feature>
<accession>A0AAW0QPP5</accession>
<evidence type="ECO:0000259" key="11">
    <source>
        <dbReference type="PROSITE" id="PS50929"/>
    </source>
</evidence>
<dbReference type="CDD" id="cd18579">
    <property type="entry name" value="ABC_6TM_ABCC_D1"/>
    <property type="match status" value="1"/>
</dbReference>
<keyword evidence="5" id="KW-0067">ATP-binding</keyword>
<evidence type="ECO:0000313" key="12">
    <source>
        <dbReference type="EMBL" id="KAK8096968.1"/>
    </source>
</evidence>
<dbReference type="InterPro" id="IPR003439">
    <property type="entry name" value="ABC_transporter-like_ATP-bd"/>
</dbReference>
<dbReference type="InterPro" id="IPR011527">
    <property type="entry name" value="ABC1_TM_dom"/>
</dbReference>
<evidence type="ECO:0000256" key="5">
    <source>
        <dbReference type="ARBA" id="ARBA00022840"/>
    </source>
</evidence>
<dbReference type="CDD" id="cd03250">
    <property type="entry name" value="ABCC_MRP_domain1"/>
    <property type="match status" value="1"/>
</dbReference>
<keyword evidence="6 9" id="KW-1133">Transmembrane helix</keyword>
<name>A0AAW0QPP5_9PEZI</name>
<dbReference type="EMBL" id="JAQQWP010000010">
    <property type="protein sequence ID" value="KAK8096968.1"/>
    <property type="molecule type" value="Genomic_DNA"/>
</dbReference>
<dbReference type="InterPro" id="IPR036640">
    <property type="entry name" value="ABC1_TM_sf"/>
</dbReference>
<feature type="transmembrane region" description="Helical" evidence="9">
    <location>
        <begin position="499"/>
        <end position="520"/>
    </location>
</feature>
<feature type="transmembrane region" description="Helical" evidence="9">
    <location>
        <begin position="106"/>
        <end position="123"/>
    </location>
</feature>
<dbReference type="Gene3D" id="1.20.1560.10">
    <property type="entry name" value="ABC transporter type 1, transmembrane domain"/>
    <property type="match status" value="2"/>
</dbReference>
<dbReference type="PROSITE" id="PS50893">
    <property type="entry name" value="ABC_TRANSPORTER_2"/>
    <property type="match status" value="2"/>
</dbReference>
<organism evidence="12 13">
    <name type="scientific">Apiospora kogelbergensis</name>
    <dbReference type="NCBI Taxonomy" id="1337665"/>
    <lineage>
        <taxon>Eukaryota</taxon>
        <taxon>Fungi</taxon>
        <taxon>Dikarya</taxon>
        <taxon>Ascomycota</taxon>
        <taxon>Pezizomycotina</taxon>
        <taxon>Sordariomycetes</taxon>
        <taxon>Xylariomycetidae</taxon>
        <taxon>Amphisphaeriales</taxon>
        <taxon>Apiosporaceae</taxon>
        <taxon>Apiospora</taxon>
    </lineage>
</organism>
<comment type="caution">
    <text evidence="12">The sequence shown here is derived from an EMBL/GenBank/DDBJ whole genome shotgun (WGS) entry which is preliminary data.</text>
</comment>
<feature type="transmembrane region" description="Helical" evidence="9">
    <location>
        <begin position="411"/>
        <end position="433"/>
    </location>
</feature>
<keyword evidence="7 9" id="KW-0472">Membrane</keyword>
<evidence type="ECO:0000256" key="2">
    <source>
        <dbReference type="ARBA" id="ARBA00022448"/>
    </source>
</evidence>
<evidence type="ECO:0000313" key="13">
    <source>
        <dbReference type="Proteomes" id="UP001392437"/>
    </source>
</evidence>
<dbReference type="InterPro" id="IPR027417">
    <property type="entry name" value="P-loop_NTPase"/>
</dbReference>
<dbReference type="InterPro" id="IPR044726">
    <property type="entry name" value="ABCC_6TM_D2"/>
</dbReference>
<evidence type="ECO:0000256" key="7">
    <source>
        <dbReference type="ARBA" id="ARBA00023136"/>
    </source>
</evidence>
<dbReference type="Gene3D" id="3.40.50.300">
    <property type="entry name" value="P-loop containing nucleotide triphosphate hydrolases"/>
    <property type="match status" value="2"/>
</dbReference>
<feature type="transmembrane region" description="Helical" evidence="9">
    <location>
        <begin position="385"/>
        <end position="405"/>
    </location>
</feature>
<proteinExistence type="predicted"/>
<keyword evidence="12" id="KW-0378">Hydrolase</keyword>
<evidence type="ECO:0000256" key="3">
    <source>
        <dbReference type="ARBA" id="ARBA00022692"/>
    </source>
</evidence>
<dbReference type="CDD" id="cd03244">
    <property type="entry name" value="ABCC_MRP_domain2"/>
    <property type="match status" value="1"/>
</dbReference>
<comment type="subcellular location">
    <subcellularLocation>
        <location evidence="1">Membrane</location>
        <topology evidence="1">Multi-pass membrane protein</topology>
    </subcellularLocation>
</comment>
<gene>
    <name evidence="12" type="ORF">PG999_012912</name>
</gene>
<evidence type="ECO:0000256" key="4">
    <source>
        <dbReference type="ARBA" id="ARBA00022741"/>
    </source>
</evidence>
<feature type="transmembrane region" description="Helical" evidence="9">
    <location>
        <begin position="72"/>
        <end position="94"/>
    </location>
</feature>
<dbReference type="GO" id="GO:0016020">
    <property type="term" value="C:membrane"/>
    <property type="evidence" value="ECO:0007669"/>
    <property type="project" value="UniProtKB-SubCell"/>
</dbReference>
<dbReference type="SUPFAM" id="SSF52540">
    <property type="entry name" value="P-loop containing nucleoside triphosphate hydrolases"/>
    <property type="match status" value="2"/>
</dbReference>
<feature type="transmembrane region" description="Helical" evidence="9">
    <location>
        <begin position="41"/>
        <end position="60"/>
    </location>
</feature>
<dbReference type="InterPro" id="IPR056227">
    <property type="entry name" value="TMD0_ABC"/>
</dbReference>
<feature type="transmembrane region" description="Helical" evidence="9">
    <location>
        <begin position="315"/>
        <end position="337"/>
    </location>
</feature>
<dbReference type="GO" id="GO:0140359">
    <property type="term" value="F:ABC-type transporter activity"/>
    <property type="evidence" value="ECO:0007669"/>
    <property type="project" value="InterPro"/>
</dbReference>
<feature type="transmembrane region" description="Helical" evidence="9">
    <location>
        <begin position="1024"/>
        <end position="1049"/>
    </location>
</feature>
<dbReference type="FunFam" id="1.20.1560.10:FF:000055">
    <property type="entry name" value="ABC multidrug transporter (Eurofung)"/>
    <property type="match status" value="1"/>
</dbReference>
<dbReference type="GO" id="GO:0005524">
    <property type="term" value="F:ATP binding"/>
    <property type="evidence" value="ECO:0007669"/>
    <property type="project" value="UniProtKB-KW"/>
</dbReference>
<dbReference type="PANTHER" id="PTHR24223:SF399">
    <property type="entry name" value="ABC TRANSPORTER ATNG"/>
    <property type="match status" value="1"/>
</dbReference>
<dbReference type="Proteomes" id="UP001392437">
    <property type="component" value="Unassembled WGS sequence"/>
</dbReference>
<reference evidence="12 13" key="1">
    <citation type="submission" date="2023-01" db="EMBL/GenBank/DDBJ databases">
        <title>Analysis of 21 Apiospora genomes using comparative genomics revels a genus with tremendous synthesis potential of carbohydrate active enzymes and secondary metabolites.</title>
        <authorList>
            <person name="Sorensen T."/>
        </authorList>
    </citation>
    <scope>NUCLEOTIDE SEQUENCE [LARGE SCALE GENOMIC DNA]</scope>
    <source>
        <strain evidence="12 13">CBS 117206</strain>
    </source>
</reference>
<evidence type="ECO:0000256" key="1">
    <source>
        <dbReference type="ARBA" id="ARBA00004141"/>
    </source>
</evidence>
<evidence type="ECO:0000256" key="9">
    <source>
        <dbReference type="SAM" id="Phobius"/>
    </source>
</evidence>
<dbReference type="PROSITE" id="PS00211">
    <property type="entry name" value="ABC_TRANSPORTER_1"/>
    <property type="match status" value="2"/>
</dbReference>
<evidence type="ECO:0000256" key="6">
    <source>
        <dbReference type="ARBA" id="ARBA00022989"/>
    </source>
</evidence>
<dbReference type="InterPro" id="IPR044746">
    <property type="entry name" value="ABCC_6TM_D1"/>
</dbReference>
<dbReference type="PROSITE" id="PS50929">
    <property type="entry name" value="ABC_TM1F"/>
    <property type="match status" value="2"/>
</dbReference>
<feature type="transmembrane region" description="Helical" evidence="9">
    <location>
        <begin position="1132"/>
        <end position="1155"/>
    </location>
</feature>
<feature type="transmembrane region" description="Helical" evidence="9">
    <location>
        <begin position="947"/>
        <end position="967"/>
    </location>
</feature>
<keyword evidence="2" id="KW-0813">Transport</keyword>
<sequence>METTRDVFDTMCGDGSLGPSVKSPECRGGGFDLTLLFEESILTILPAALFIVLAAIRSFTLVGKRPAVRRHLLYYCKLVAIIVYTGLQAVLLALAAQTSLRTKATLASATLSLVTGLSLAALSHLEHAKSIRPSFIINTYLIATIIFDIARVRTQWLSQRNGNAIASVLTASLTFKCVLVVLESLEKQSLLLEPEHRYSLESTSGVVSRSWFWWLTSLLFAGFRKVLSLEDLPTIHEKINSDRLSHRIEATWENWNQKGKHALALACIWSLRWEILMTLIPKFLGVGLMISQTFLIQDAVHYIQSDPSDGNNDGYGLIGAFGLVYISLAITTGWYSHLTIRTMSMMRGELVSLIYLKTTTLPITSVSESAATTLMSTDAQRISETFQLLLMDLLPLLAQLGLSVYVLYSQLGAVCVTPIIVAIISVSLSTVLASRIGPRQKNWLEATQKRINYTTEILGAMRNVKMLGLAKQMEYNIQNMREREMAVSRRYRRLHALNIGLVNMPSIFAGLSLFATYAVVARIDGTEGMSVSQAITSLAAMMVLAQPLIMILYAIPHGWSALGCFARIQEFLNEESHVDSRSRLSMDTPPDSPKEKETLQRITRVSSGSHPHESYIRVQKASFAWSSSDNAVVKGLETHIGPGCNLTIIVGPVGCGKSTLLKGLLSETSKTDGVVSVCSPEIAYCDQTAWVINGSIRDNIVGNSEFDESWYRSTIQATALDVDLQQLPNGDSTVVGSKGIRLSGGQKARVSIARAIYARKSVAVLDDVLSGLDAVTEEHVFRKVFGRDGLFRRSGTTVILATHSIKRLPEANLILVLNDNGEIVEQGTFHELNIPGSYIHTLQVQLQKEEQESEDIAETDIESIDEKNKGIIEVEEKSEAEADESRQVGDWAIYRYYGRALGPMALFIWIIFLGSGQTFVGLGQVWINWWAEENDNGGRERTGYWLGIYAMFNSLEAILTMIAVGSYHNPDSSTHRLTSCQSPSTHILRDRNRSLGQSQKHLHSQHPRFSQDIRLADMTLPQSVVNIVFHSMGMLVIGAMTINAVPYIAVVFPLSLWFSTSFSASICVHLGSCDYLSIIEANAPLFSHFIESLNGLITIRSYGWVGAYVAKNMKLLDQSQIPSYHLQCIQRWLVFVLDMIVAGLVIITVGLAVGLRTKVNPGYLGIALIQLMTLSHELTGIVQSWTMLETSIGAITRIKDFAEKTPDESAPEETDAPTADWPSRGVLKFENVFATYGNGKPAVLKDVSFTIQAGEKVGIVGRTGSGKSSTTLAILRMIDIEAGKLTLDDVDLTTIKGSVVRERIICLTQEAFIYPGSIRANIDSLSQVTDDDIASALQKVGLWTVLQAKAAAAAIAKDKDNKEQNKNTTTTAVTTYSHSPSEILDTAMDTDFLSHGQRQLFCLARALLKSSSKVLILDEPTSSVDNQTDAQMQQVIREEFREHTVVMIAHRLSSLIDFDKVAVLDNGRLVEFGAPAELLENASGHFARLYHKSSSK</sequence>
<keyword evidence="4" id="KW-0547">Nucleotide-binding</keyword>
<dbReference type="GO" id="GO:0016887">
    <property type="term" value="F:ATP hydrolysis activity"/>
    <property type="evidence" value="ECO:0007669"/>
    <property type="project" value="InterPro"/>
</dbReference>
<dbReference type="SMART" id="SM00382">
    <property type="entry name" value="AAA"/>
    <property type="match status" value="2"/>
</dbReference>
<dbReference type="InterPro" id="IPR003593">
    <property type="entry name" value="AAA+_ATPase"/>
</dbReference>
<dbReference type="PANTHER" id="PTHR24223">
    <property type="entry name" value="ATP-BINDING CASSETTE SUB-FAMILY C"/>
    <property type="match status" value="1"/>
</dbReference>
<evidence type="ECO:0000259" key="10">
    <source>
        <dbReference type="PROSITE" id="PS50893"/>
    </source>
</evidence>
<dbReference type="InterPro" id="IPR017871">
    <property type="entry name" value="ABC_transporter-like_CS"/>
</dbReference>
<keyword evidence="3 9" id="KW-0812">Transmembrane</keyword>
<feature type="domain" description="ABC transmembrane type-1" evidence="11">
    <location>
        <begin position="283"/>
        <end position="556"/>
    </location>
</feature>
<dbReference type="InterPro" id="IPR050173">
    <property type="entry name" value="ABC_transporter_C-like"/>
</dbReference>
<keyword evidence="13" id="KW-1185">Reference proteome</keyword>
<feature type="domain" description="ABC transporter" evidence="10">
    <location>
        <begin position="616"/>
        <end position="844"/>
    </location>
</feature>
<dbReference type="FunFam" id="3.40.50.300:FF:001854">
    <property type="entry name" value="ABC multidrug transporter (Eurofung)"/>
    <property type="match status" value="1"/>
</dbReference>
<feature type="transmembrane region" description="Helical" evidence="9">
    <location>
        <begin position="275"/>
        <end position="295"/>
    </location>
</feature>
<keyword evidence="8" id="KW-0325">Glycoprotein</keyword>
<dbReference type="SUPFAM" id="SSF90123">
    <property type="entry name" value="ABC transporter transmembrane region"/>
    <property type="match status" value="2"/>
</dbReference>
<feature type="transmembrane region" description="Helical" evidence="9">
    <location>
        <begin position="904"/>
        <end position="927"/>
    </location>
</feature>
<dbReference type="Pfam" id="PF00005">
    <property type="entry name" value="ABC_tran"/>
    <property type="match status" value="2"/>
</dbReference>
<evidence type="ECO:0000256" key="8">
    <source>
        <dbReference type="ARBA" id="ARBA00023180"/>
    </source>
</evidence>